<evidence type="ECO:0000313" key="1">
    <source>
        <dbReference type="EMBL" id="PIP16086.1"/>
    </source>
</evidence>
<dbReference type="AlphaFoldDB" id="A0A2G9YA27"/>
<sequence length="65" mass="7740">MTYLFVAESVTKYFFLTDNVQDQFFFPAINRLYPTHLFKSKNQSAKIKITYQSPKFLILICDFAF</sequence>
<proteinExistence type="predicted"/>
<name>A0A2G9YA27_9BACT</name>
<reference evidence="1 2" key="1">
    <citation type="submission" date="2017-09" db="EMBL/GenBank/DDBJ databases">
        <title>Depth-based differentiation of microbial function through sediment-hosted aquifers and enrichment of novel symbionts in the deep terrestrial subsurface.</title>
        <authorList>
            <person name="Probst A.J."/>
            <person name="Ladd B."/>
            <person name="Jarett J.K."/>
            <person name="Geller-Mcgrath D.E."/>
            <person name="Sieber C.M."/>
            <person name="Emerson J.B."/>
            <person name="Anantharaman K."/>
            <person name="Thomas B.C."/>
            <person name="Malmstrom R."/>
            <person name="Stieglmeier M."/>
            <person name="Klingl A."/>
            <person name="Woyke T."/>
            <person name="Ryan C.M."/>
            <person name="Banfield J.F."/>
        </authorList>
    </citation>
    <scope>NUCLEOTIDE SEQUENCE [LARGE SCALE GENOMIC DNA]</scope>
    <source>
        <strain evidence="1">CG23_combo_of_CG06-09_8_20_14_all_48_7</strain>
    </source>
</reference>
<comment type="caution">
    <text evidence="1">The sequence shown here is derived from an EMBL/GenBank/DDBJ whole genome shotgun (WGS) entry which is preliminary data.</text>
</comment>
<dbReference type="Proteomes" id="UP000230392">
    <property type="component" value="Unassembled WGS sequence"/>
</dbReference>
<gene>
    <name evidence="1" type="ORF">COX46_04370</name>
</gene>
<protein>
    <submittedName>
        <fullName evidence="1">Uncharacterized protein</fullName>
    </submittedName>
</protein>
<dbReference type="EMBL" id="PCRF01000216">
    <property type="protein sequence ID" value="PIP16086.1"/>
    <property type="molecule type" value="Genomic_DNA"/>
</dbReference>
<accession>A0A2G9YA27</accession>
<organism evidence="1 2">
    <name type="scientific">bacterium (Candidatus Ratteibacteria) CG23_combo_of_CG06-09_8_20_14_all_48_7</name>
    <dbReference type="NCBI Taxonomy" id="2014292"/>
    <lineage>
        <taxon>Bacteria</taxon>
        <taxon>Candidatus Ratteibacteria</taxon>
    </lineage>
</organism>
<evidence type="ECO:0000313" key="2">
    <source>
        <dbReference type="Proteomes" id="UP000230392"/>
    </source>
</evidence>